<dbReference type="InterPro" id="IPR036400">
    <property type="entry name" value="Cyt_B5-like_heme/steroid_sf"/>
</dbReference>
<sequence length="150" mass="17115">MAASNPISGLPQITREFVREHADENLVTIHNLVFDLTFFFRHHPGGEDILQEYVGLDATDAFESVGHSEHARTMMLKFVVGCIVPSQHIKHSSGSPFIVEEMVSVLNWIHSCEIWHRLPAFEVRWIPFPRAFQIQCQRTRSPPPTGIVDK</sequence>
<dbReference type="AlphaFoldDB" id="A0A7E4VKA0"/>
<reference evidence="7" key="2">
    <citation type="submission" date="2020-10" db="UniProtKB">
        <authorList>
            <consortium name="WormBaseParasite"/>
        </authorList>
    </citation>
    <scope>IDENTIFICATION</scope>
</reference>
<protein>
    <submittedName>
        <fullName evidence="7">Cytochrome b5 heme-binding domain-containing protein</fullName>
    </submittedName>
</protein>
<keyword evidence="6" id="KW-1185">Reference proteome</keyword>
<proteinExistence type="inferred from homology"/>
<evidence type="ECO:0000313" key="7">
    <source>
        <dbReference type="WBParaSite" id="Pan_g22129.t2"/>
    </source>
</evidence>
<keyword evidence="3" id="KW-0408">Iron</keyword>
<organism evidence="6 7">
    <name type="scientific">Panagrellus redivivus</name>
    <name type="common">Microworm</name>
    <dbReference type="NCBI Taxonomy" id="6233"/>
    <lineage>
        <taxon>Eukaryota</taxon>
        <taxon>Metazoa</taxon>
        <taxon>Ecdysozoa</taxon>
        <taxon>Nematoda</taxon>
        <taxon>Chromadorea</taxon>
        <taxon>Rhabditida</taxon>
        <taxon>Tylenchina</taxon>
        <taxon>Panagrolaimomorpha</taxon>
        <taxon>Panagrolaimoidea</taxon>
        <taxon>Panagrolaimidae</taxon>
        <taxon>Panagrellus</taxon>
    </lineage>
</organism>
<evidence type="ECO:0000256" key="2">
    <source>
        <dbReference type="ARBA" id="ARBA00022723"/>
    </source>
</evidence>
<dbReference type="GO" id="GO:0020037">
    <property type="term" value="F:heme binding"/>
    <property type="evidence" value="ECO:0007669"/>
    <property type="project" value="TreeGrafter"/>
</dbReference>
<dbReference type="SMART" id="SM01117">
    <property type="entry name" value="Cyt-b5"/>
    <property type="match status" value="1"/>
</dbReference>
<name>A0A7E4VKA0_PANRE</name>
<dbReference type="InterPro" id="IPR001199">
    <property type="entry name" value="Cyt_B5-like_heme/steroid-bd"/>
</dbReference>
<dbReference type="WBParaSite" id="Pan_g22129.t2">
    <property type="protein sequence ID" value="Pan_g22129.t2"/>
    <property type="gene ID" value="Pan_g22129"/>
</dbReference>
<dbReference type="GO" id="GO:0046872">
    <property type="term" value="F:metal ion binding"/>
    <property type="evidence" value="ECO:0007669"/>
    <property type="project" value="UniProtKB-KW"/>
</dbReference>
<accession>A0A7E4VKA0</accession>
<evidence type="ECO:0000256" key="4">
    <source>
        <dbReference type="ARBA" id="ARBA00038168"/>
    </source>
</evidence>
<dbReference type="SUPFAM" id="SSF55856">
    <property type="entry name" value="Cytochrome b5-like heme/steroid binding domain"/>
    <property type="match status" value="1"/>
</dbReference>
<dbReference type="PRINTS" id="PR00363">
    <property type="entry name" value="CYTOCHROMEB5"/>
</dbReference>
<evidence type="ECO:0000256" key="1">
    <source>
        <dbReference type="ARBA" id="ARBA00022617"/>
    </source>
</evidence>
<dbReference type="PANTHER" id="PTHR19359:SF25">
    <property type="entry name" value="CYTOCHROME B5 HEME-BINDING DOMAIN-CONTAINING PROTEIN"/>
    <property type="match status" value="1"/>
</dbReference>
<keyword evidence="2" id="KW-0479">Metal-binding</keyword>
<dbReference type="InterPro" id="IPR050668">
    <property type="entry name" value="Cytochrome_b5"/>
</dbReference>
<dbReference type="Gene3D" id="3.10.120.10">
    <property type="entry name" value="Cytochrome b5-like heme/steroid binding domain"/>
    <property type="match status" value="1"/>
</dbReference>
<feature type="domain" description="Cytochrome b5 heme-binding" evidence="5">
    <location>
        <begin position="10"/>
        <end position="84"/>
    </location>
</feature>
<evidence type="ECO:0000259" key="5">
    <source>
        <dbReference type="PROSITE" id="PS50255"/>
    </source>
</evidence>
<dbReference type="GO" id="GO:0016020">
    <property type="term" value="C:membrane"/>
    <property type="evidence" value="ECO:0007669"/>
    <property type="project" value="TreeGrafter"/>
</dbReference>
<evidence type="ECO:0000256" key="3">
    <source>
        <dbReference type="ARBA" id="ARBA00023004"/>
    </source>
</evidence>
<reference evidence="6" key="1">
    <citation type="journal article" date="2013" name="Genetics">
        <title>The draft genome and transcriptome of Panagrellus redivivus are shaped by the harsh demands of a free-living lifestyle.</title>
        <authorList>
            <person name="Srinivasan J."/>
            <person name="Dillman A.R."/>
            <person name="Macchietto M.G."/>
            <person name="Heikkinen L."/>
            <person name="Lakso M."/>
            <person name="Fracchia K.M."/>
            <person name="Antoshechkin I."/>
            <person name="Mortazavi A."/>
            <person name="Wong G."/>
            <person name="Sternberg P.W."/>
        </authorList>
    </citation>
    <scope>NUCLEOTIDE SEQUENCE [LARGE SCALE GENOMIC DNA]</scope>
    <source>
        <strain evidence="6">MT8872</strain>
    </source>
</reference>
<dbReference type="PANTHER" id="PTHR19359">
    <property type="entry name" value="CYTOCHROME B5"/>
    <property type="match status" value="1"/>
</dbReference>
<dbReference type="PROSITE" id="PS50255">
    <property type="entry name" value="CYTOCHROME_B5_2"/>
    <property type="match status" value="1"/>
</dbReference>
<dbReference type="Proteomes" id="UP000492821">
    <property type="component" value="Unassembled WGS sequence"/>
</dbReference>
<comment type="similarity">
    <text evidence="4">Belongs to the cytochrome b5 family.</text>
</comment>
<keyword evidence="1" id="KW-0349">Heme</keyword>
<dbReference type="Pfam" id="PF00173">
    <property type="entry name" value="Cyt-b5"/>
    <property type="match status" value="1"/>
</dbReference>
<evidence type="ECO:0000313" key="6">
    <source>
        <dbReference type="Proteomes" id="UP000492821"/>
    </source>
</evidence>